<evidence type="ECO:0000313" key="2">
    <source>
        <dbReference type="Proteomes" id="UP000272503"/>
    </source>
</evidence>
<accession>A0A3L7A2A1</accession>
<reference evidence="1 2" key="1">
    <citation type="submission" date="2018-10" db="EMBL/GenBank/DDBJ databases">
        <authorList>
            <person name="Li J."/>
        </authorList>
    </citation>
    <scope>NUCLEOTIDE SEQUENCE [LARGE SCALE GENOMIC DNA]</scope>
    <source>
        <strain evidence="1 2">IF 016277</strain>
    </source>
</reference>
<comment type="caution">
    <text evidence="1">The sequence shown here is derived from an EMBL/GenBank/DDBJ whole genome shotgun (WGS) entry which is preliminary data.</text>
</comment>
<sequence>MPATIGALLAVGPLSGCVGQVGISPVTTATASIDLDAGTVEQPLDRYDGDANAFVAKYRHALALNVDRCVVERGFPALALRVEWAEIGPQERSEFLRWKLDSVAQYGLDPDARDPVPNVPISSSAGEEAASKACSETATGDFTEVFDFLYGLRVDKDVKNRAIAITTLYTLLGGYQGALIAENLSDLEAVVERRDALERDLDQRIAAG</sequence>
<dbReference type="Proteomes" id="UP000272503">
    <property type="component" value="Unassembled WGS sequence"/>
</dbReference>
<proteinExistence type="predicted"/>
<dbReference type="AlphaFoldDB" id="A0A3L7A2A1"/>
<name>A0A3L7A2A1_9MICO</name>
<keyword evidence="2" id="KW-1185">Reference proteome</keyword>
<dbReference type="RefSeq" id="WP_121649361.1">
    <property type="nucleotide sequence ID" value="NZ_RCUX01000011.1"/>
</dbReference>
<gene>
    <name evidence="1" type="ORF">D9V32_13045</name>
</gene>
<protein>
    <submittedName>
        <fullName evidence="1">Uncharacterized protein</fullName>
    </submittedName>
</protein>
<organism evidence="1 2">
    <name type="scientific">Mycetocola tolaasinivorans</name>
    <dbReference type="NCBI Taxonomy" id="76635"/>
    <lineage>
        <taxon>Bacteria</taxon>
        <taxon>Bacillati</taxon>
        <taxon>Actinomycetota</taxon>
        <taxon>Actinomycetes</taxon>
        <taxon>Micrococcales</taxon>
        <taxon>Microbacteriaceae</taxon>
        <taxon>Mycetocola</taxon>
    </lineage>
</organism>
<evidence type="ECO:0000313" key="1">
    <source>
        <dbReference type="EMBL" id="RLP74277.1"/>
    </source>
</evidence>
<dbReference type="EMBL" id="RCUX01000011">
    <property type="protein sequence ID" value="RLP74277.1"/>
    <property type="molecule type" value="Genomic_DNA"/>
</dbReference>